<dbReference type="InterPro" id="IPR011990">
    <property type="entry name" value="TPR-like_helical_dom_sf"/>
</dbReference>
<feature type="repeat" description="PPR" evidence="3">
    <location>
        <begin position="485"/>
        <end position="519"/>
    </location>
</feature>
<feature type="repeat" description="PPR" evidence="3">
    <location>
        <begin position="556"/>
        <end position="590"/>
    </location>
</feature>
<dbReference type="Pfam" id="PF13041">
    <property type="entry name" value="PPR_2"/>
    <property type="match status" value="4"/>
</dbReference>
<gene>
    <name evidence="5" type="ORF">HPP92_017391</name>
</gene>
<comment type="similarity">
    <text evidence="1">Belongs to the PPR family. P subfamily.</text>
</comment>
<feature type="repeat" description="PPR" evidence="3">
    <location>
        <begin position="520"/>
        <end position="550"/>
    </location>
</feature>
<dbReference type="NCBIfam" id="TIGR00756">
    <property type="entry name" value="PPR"/>
    <property type="match status" value="6"/>
</dbReference>
<accession>A0A835QFZ7</accession>
<sequence>MPPPSSPSAATSSSSPLRTPLQFPRSYPKTLYLPHLPLNKLNRHNFDLIRAQPTWCHLSSSASSSPSDASEVSTDSDNTLLFLLQERKTEEAYELYSRCTHIPDSRCLSRLICQLAYQCSPNALSRANSIVRRLCEARLLHRLDSNSMGLLANAVAKSGYPAYALALVLSMLKSGYLPHVKAWSAVVSYLSSKAAEPLGPLDALRLFDAILYRLRRLDDNSALAADSRPDTAAFNAALNAAANLGDVRRFYQLFDEMPAFQSQPDVLTYNVLIKLCARAERKDLLVSVLEKIVRNGLVPCITTMHSLVAAYVGLGDLPMAETLVQAMREGRRDICCLLRAKATDNPPVEVDTILDKLAGGDGVVEPPLLPKTYAPDTRIYTTLMKGYMKAGRADDVVRMVGAMRREPDPASHPDHVTYTTAITALSNAGAMDRARAVFDEMCRAGIPANRFTYNVLLKGYCEQLQLDKAKQLIRSMAADAGIEPDVYSYNILIDGCITVDDNAGALAFFNEMRERGIPPSKVSYTTLMKVFTLLGQMQLARQVFDEMEKDPRVKPDQVAFNILVQGYCRLGLIVEAKKVVERMKGKGFLPDVATYGSLANGIALARKPGEALLLWNEIKERCAAAAAADGDGEQRFTPDEGLLATLADICVRAAFFKKALEIAACMEENGIAPNKSKFRKIYVAMHSRMFTSKHASPARQARRSERKRAAEAFKFWLGLPNSYYGRDWREPVDRGGKDFEADED</sequence>
<feature type="repeat" description="PPR" evidence="3">
    <location>
        <begin position="265"/>
        <end position="299"/>
    </location>
</feature>
<reference evidence="5 6" key="1">
    <citation type="journal article" date="2020" name="Nat. Food">
        <title>A phased Vanilla planifolia genome enables genetic improvement of flavour and production.</title>
        <authorList>
            <person name="Hasing T."/>
            <person name="Tang H."/>
            <person name="Brym M."/>
            <person name="Khazi F."/>
            <person name="Huang T."/>
            <person name="Chambers A.H."/>
        </authorList>
    </citation>
    <scope>NUCLEOTIDE SEQUENCE [LARGE SCALE GENOMIC DNA]</scope>
    <source>
        <tissue evidence="5">Leaf</tissue>
    </source>
</reference>
<dbReference type="InterPro" id="IPR002885">
    <property type="entry name" value="PPR_rpt"/>
</dbReference>
<feature type="repeat" description="PPR" evidence="3">
    <location>
        <begin position="414"/>
        <end position="448"/>
    </location>
</feature>
<dbReference type="PANTHER" id="PTHR46598">
    <property type="entry name" value="BNAC05G43320D PROTEIN"/>
    <property type="match status" value="1"/>
</dbReference>
<keyword evidence="2" id="KW-0677">Repeat</keyword>
<evidence type="ECO:0000256" key="3">
    <source>
        <dbReference type="PROSITE-ProRule" id="PRU00708"/>
    </source>
</evidence>
<evidence type="ECO:0008006" key="7">
    <source>
        <dbReference type="Google" id="ProtNLM"/>
    </source>
</evidence>
<dbReference type="AlphaFoldDB" id="A0A835QFZ7"/>
<evidence type="ECO:0000313" key="6">
    <source>
        <dbReference type="Proteomes" id="UP000639772"/>
    </source>
</evidence>
<organism evidence="5 6">
    <name type="scientific">Vanilla planifolia</name>
    <name type="common">Vanilla</name>
    <dbReference type="NCBI Taxonomy" id="51239"/>
    <lineage>
        <taxon>Eukaryota</taxon>
        <taxon>Viridiplantae</taxon>
        <taxon>Streptophyta</taxon>
        <taxon>Embryophyta</taxon>
        <taxon>Tracheophyta</taxon>
        <taxon>Spermatophyta</taxon>
        <taxon>Magnoliopsida</taxon>
        <taxon>Liliopsida</taxon>
        <taxon>Asparagales</taxon>
        <taxon>Orchidaceae</taxon>
        <taxon>Vanilloideae</taxon>
        <taxon>Vanilleae</taxon>
        <taxon>Vanilla</taxon>
    </lineage>
</organism>
<dbReference type="PANTHER" id="PTHR46598:SF5">
    <property type="entry name" value="PENTACOTRIPEPTIDE-REPEAT REGION OF PRORP DOMAIN-CONTAINING PROTEIN"/>
    <property type="match status" value="1"/>
</dbReference>
<comment type="caution">
    <text evidence="5">The sequence shown here is derived from an EMBL/GenBank/DDBJ whole genome shotgun (WGS) entry which is preliminary data.</text>
</comment>
<proteinExistence type="inferred from homology"/>
<feature type="repeat" description="PPR" evidence="3">
    <location>
        <begin position="449"/>
        <end position="484"/>
    </location>
</feature>
<feature type="compositionally biased region" description="Low complexity" evidence="4">
    <location>
        <begin position="7"/>
        <end position="20"/>
    </location>
</feature>
<dbReference type="Proteomes" id="UP000639772">
    <property type="component" value="Chromosome 9"/>
</dbReference>
<dbReference type="Pfam" id="PF01535">
    <property type="entry name" value="PPR"/>
    <property type="match status" value="1"/>
</dbReference>
<evidence type="ECO:0000256" key="2">
    <source>
        <dbReference type="ARBA" id="ARBA00022737"/>
    </source>
</evidence>
<dbReference type="OrthoDB" id="185373at2759"/>
<protein>
    <recommendedName>
        <fullName evidence="7">Pentatricopeptide repeat-containing protein</fullName>
    </recommendedName>
</protein>
<feature type="repeat" description="PPR" evidence="3">
    <location>
        <begin position="376"/>
        <end position="406"/>
    </location>
</feature>
<dbReference type="EMBL" id="JADCNM010000009">
    <property type="protein sequence ID" value="KAG0468063.1"/>
    <property type="molecule type" value="Genomic_DNA"/>
</dbReference>
<name>A0A835QFZ7_VANPL</name>
<dbReference type="PROSITE" id="PS51375">
    <property type="entry name" value="PPR"/>
    <property type="match status" value="8"/>
</dbReference>
<evidence type="ECO:0000313" key="5">
    <source>
        <dbReference type="EMBL" id="KAG0468063.1"/>
    </source>
</evidence>
<evidence type="ECO:0000256" key="1">
    <source>
        <dbReference type="ARBA" id="ARBA00007626"/>
    </source>
</evidence>
<feature type="repeat" description="PPR" evidence="3">
    <location>
        <begin position="230"/>
        <end position="264"/>
    </location>
</feature>
<feature type="region of interest" description="Disordered" evidence="4">
    <location>
        <begin position="1"/>
        <end position="20"/>
    </location>
</feature>
<evidence type="ECO:0000256" key="4">
    <source>
        <dbReference type="SAM" id="MobiDB-lite"/>
    </source>
</evidence>
<dbReference type="Gene3D" id="1.25.40.10">
    <property type="entry name" value="Tetratricopeptide repeat domain"/>
    <property type="match status" value="4"/>
</dbReference>